<evidence type="ECO:0000256" key="2">
    <source>
        <dbReference type="ARBA" id="ARBA00022552"/>
    </source>
</evidence>
<reference evidence="8" key="4">
    <citation type="submission" date="2025-09" db="UniProtKB">
        <authorList>
            <consortium name="Ensembl"/>
        </authorList>
    </citation>
    <scope>IDENTIFICATION</scope>
</reference>
<dbReference type="PROSITE" id="PS50126">
    <property type="entry name" value="S1"/>
    <property type="match status" value="7"/>
</dbReference>
<dbReference type="Ensembl" id="ENSAMXT00000005589.2">
    <property type="protein sequence ID" value="ENSAMXP00000005589.2"/>
    <property type="gene ID" value="ENSAMXG00000005458.2"/>
</dbReference>
<dbReference type="SMART" id="SM00316">
    <property type="entry name" value="S1"/>
    <property type="match status" value="9"/>
</dbReference>
<evidence type="ECO:0000256" key="4">
    <source>
        <dbReference type="ARBA" id="ARBA00022737"/>
    </source>
</evidence>
<reference evidence="9" key="2">
    <citation type="journal article" date="2014" name="Nat. Commun.">
        <title>The cavefish genome reveals candidate genes for eye loss.</title>
        <authorList>
            <person name="McGaugh S.E."/>
            <person name="Gross J.B."/>
            <person name="Aken B."/>
            <person name="Blin M."/>
            <person name="Borowsky R."/>
            <person name="Chalopin D."/>
            <person name="Hinaux H."/>
            <person name="Jeffery W.R."/>
            <person name="Keene A."/>
            <person name="Ma L."/>
            <person name="Minx P."/>
            <person name="Murphy D."/>
            <person name="O'Quin K.E."/>
            <person name="Retaux S."/>
            <person name="Rohner N."/>
            <person name="Searle S.M."/>
            <person name="Stahl B.A."/>
            <person name="Tabin C."/>
            <person name="Volff J.N."/>
            <person name="Yoshizawa M."/>
            <person name="Warren W.C."/>
        </authorList>
    </citation>
    <scope>NUCLEOTIDE SEQUENCE [LARGE SCALE GENOMIC DNA]</scope>
    <source>
        <strain evidence="9">female</strain>
    </source>
</reference>
<feature type="domain" description="S1 motif" evidence="7">
    <location>
        <begin position="662"/>
        <end position="731"/>
    </location>
</feature>
<dbReference type="InterPro" id="IPR045209">
    <property type="entry name" value="Rrp5"/>
</dbReference>
<dbReference type="Pfam" id="PF23459">
    <property type="entry name" value="S1_RRP5"/>
    <property type="match status" value="3"/>
</dbReference>
<dbReference type="InterPro" id="IPR048059">
    <property type="entry name" value="Rrp5_S1_rpt_hs1_sc1"/>
</dbReference>
<dbReference type="Bgee" id="ENSAMXG00000005458">
    <property type="expression patterns" value="Expressed in embryo and 14 other cell types or tissues"/>
</dbReference>
<sequence>MASMEEDFPRGGSGKTAPEAKTAKTRVEVDNLFENLKIGTAMLGCVKEISDFEIVVGLPSGLRGFLPISSICDSYNELLTKNLDSGNDLETVSSSELLVPGQLVRCVVSSLGTSKQGFACIKVSINPKEVNKDLSSSSLKAGMTLGACVESIEDHGYLIDIGVAGTKAFLPKLNVGRYMTVLVTEVKNGGRVVRVSVNPEKVSQACAGPQHGWTLSNLLPGLLVQARIKKVTLHGLIVTFLSSYTGVVDFMHIDPDKASKYSVGDEVKARVVYTEPSTRHVSLSLRSHLLPPEGDVLNAASIVQVGTVIDGCKMTAVHYHSGAIMELPDGNVAFVHKYQMKESSEEYNPNRLLAEPKHNLRITDYSPLEQIHIATLRIIKTTYFSHQDIKVGQLIECTVLSVEKYGVHVKISDHIKAMVPKVHLADVTLTNPEKKFKVDMRIQCRVLSVDVANRKIILTRKKSLIESPLPVLALYSDARVGLITHGVIVCIKDFGCIVRFYGDVKGLVPKTEMTTDSSANPQSLFYVGQVVKAKVLRCDVELEKLVLSFRAVTQADVEAVNSAKFDFEVGKVEAVVLKKDLTGLHVSILPDEVPALLPMIQLSDHSTNWPLLWDGLQEGDLISNVVCLSKNKQGITLSKKPMLLAALSKGDVVKSFSELQVGMIMVGWVKDIMPYGVFVHFPHNLFGLAPSAAISDKFIPGTEGLFQVGQTVLAKVTNLDEEKHRFLVSLKESEVIFSKEEAQARLFQGQSERRAAYEMKTNRDALLEELSTVTLGDKLKLTVGDTTEDGSVNLTSDQFKNVTVQASAHHAEVNATPGCKVTVVVLHVDLLASQIHVSLLPELTVKKKLEKGSQHTATVQYVDKDFAVISLGDTGHLTVISSTSHLNEVFRFESEKLSVGSTLPVTVTKLKCKDLGERVLVTVTGKPGPTTRQRTTSESLTPKHSYNIGDVVTAKIRTIKPTHVLVDLKDGVSGSIHVSEIQESPEVGSFPTSSLRVGTEVKARVIGGREVHAHKLQDYKPGDEIKCFVSKTHKLEVGAVIMGSVQKINPQRGLALKLPFGKFGFAFPTDLSDTYTENPLENYKEGQVVLSRSITGRALFRHATSYFVDDNTKFEEYIPRNTLVTAKILIDVESCCVGLSLLPEDTGAPDVLPESLGLRLRQKQTQKEEEYCKFLEKRKRKISESQEEAREKKKPKEEKKSQAEDRDSGVDVYFREEETAKQKKKPAKRSRQEMEQERKQAEQNLSRLEAEQMDPSARPESSGAFERLLLSSPDSSLLWLQYMAFHLQATQIEQARAVAERAIKTISFEEQEKLNVWVALLNLENMYGTEESLQKVFERAVQYCEPMPVYQQLADIYAKSNKMKEAESLYKNMVKRFKQEKAVWQSYGSFLLQQGQSDAANALLQRALQSLSNKDVDLITKFARLEFQYGSKDRGKAMLDKVLSSYPKRTDLWSVFIDLMVKHGSQKEVDLFDRVIHLSASVKKIKFFFKRYLDYEKQHGTPESIQAVKQKALEYVEAKGT</sequence>
<evidence type="ECO:0000256" key="1">
    <source>
        <dbReference type="ARBA" id="ARBA00004604"/>
    </source>
</evidence>
<dbReference type="FunFam" id="2.40.50.140:FF:000103">
    <property type="entry name" value="protein RRP5 homolog"/>
    <property type="match status" value="2"/>
</dbReference>
<dbReference type="Pfam" id="PF00575">
    <property type="entry name" value="S1"/>
    <property type="match status" value="4"/>
</dbReference>
<dbReference type="PANTHER" id="PTHR23270">
    <property type="entry name" value="PROGRAMMED CELL DEATH PROTEIN 11 PRE-RRNA PROCESSING PROTEIN RRP5"/>
    <property type="match status" value="1"/>
</dbReference>
<feature type="domain" description="S1 motif" evidence="7">
    <location>
        <begin position="39"/>
        <end position="90"/>
    </location>
</feature>
<evidence type="ECO:0000313" key="8">
    <source>
        <dbReference type="Ensembl" id="ENSAMXP00000005589.2"/>
    </source>
</evidence>
<evidence type="ECO:0000256" key="5">
    <source>
        <dbReference type="ARBA" id="ARBA00023242"/>
    </source>
</evidence>
<dbReference type="STRING" id="7994.ENSAMXP00000005589"/>
<feature type="domain" description="S1 motif" evidence="7">
    <location>
        <begin position="392"/>
        <end position="461"/>
    </location>
</feature>
<evidence type="ECO:0000256" key="3">
    <source>
        <dbReference type="ARBA" id="ARBA00022553"/>
    </source>
</evidence>
<keyword evidence="2" id="KW-0698">rRNA processing</keyword>
<feature type="domain" description="S1 motif" evidence="7">
    <location>
        <begin position="221"/>
        <end position="286"/>
    </location>
</feature>
<dbReference type="InterPro" id="IPR057302">
    <property type="entry name" value="Rrp5_S1"/>
</dbReference>
<evidence type="ECO:0000313" key="9">
    <source>
        <dbReference type="Proteomes" id="UP000018467"/>
    </source>
</evidence>
<accession>W5KDC8</accession>
<keyword evidence="9" id="KW-1185">Reference proteome</keyword>
<dbReference type="InterPro" id="IPR048058">
    <property type="entry name" value="Rrp5_S1_rpt_hs11_sc8"/>
</dbReference>
<dbReference type="InterPro" id="IPR003107">
    <property type="entry name" value="HAT"/>
</dbReference>
<reference evidence="9" key="1">
    <citation type="submission" date="2013-03" db="EMBL/GenBank/DDBJ databases">
        <authorList>
            <person name="Jeffery W."/>
            <person name="Warren W."/>
            <person name="Wilson R.K."/>
        </authorList>
    </citation>
    <scope>NUCLEOTIDE SEQUENCE</scope>
    <source>
        <strain evidence="9">female</strain>
    </source>
</reference>
<dbReference type="CDD" id="cd05693">
    <property type="entry name" value="S1_Rrp5_repeat_hs1_sc1"/>
    <property type="match status" value="1"/>
</dbReference>
<dbReference type="CDD" id="cd05695">
    <property type="entry name" value="S1_Rrp5_repeat_hs3"/>
    <property type="match status" value="1"/>
</dbReference>
<dbReference type="InterPro" id="IPR011990">
    <property type="entry name" value="TPR-like_helical_dom_sf"/>
</dbReference>
<dbReference type="SUPFAM" id="SSF48452">
    <property type="entry name" value="TPR-like"/>
    <property type="match status" value="2"/>
</dbReference>
<dbReference type="CDD" id="cd05698">
    <property type="entry name" value="S1_Rrp5_repeat_hs6_sc5"/>
    <property type="match status" value="1"/>
</dbReference>
<dbReference type="GO" id="GO:0003723">
    <property type="term" value="F:RNA binding"/>
    <property type="evidence" value="ECO:0007669"/>
    <property type="project" value="TreeGrafter"/>
</dbReference>
<dbReference type="GeneTree" id="ENSGT00390000012228"/>
<keyword evidence="4" id="KW-0677">Repeat</keyword>
<feature type="compositionally biased region" description="Basic and acidic residues" evidence="6">
    <location>
        <begin position="1230"/>
        <end position="1241"/>
    </location>
</feature>
<dbReference type="GO" id="GO:0006364">
    <property type="term" value="P:rRNA processing"/>
    <property type="evidence" value="ECO:0007669"/>
    <property type="project" value="UniProtKB-KW"/>
</dbReference>
<evidence type="ECO:0000256" key="6">
    <source>
        <dbReference type="SAM" id="MobiDB-lite"/>
    </source>
</evidence>
<name>W5KDC8_ASTMX</name>
<feature type="region of interest" description="Disordered" evidence="6">
    <location>
        <begin position="1"/>
        <end position="22"/>
    </location>
</feature>
<dbReference type="Gene3D" id="2.40.50.140">
    <property type="entry name" value="Nucleic acid-binding proteins"/>
    <property type="match status" value="7"/>
</dbReference>
<dbReference type="PANTHER" id="PTHR23270:SF10">
    <property type="entry name" value="PROTEIN RRP5 HOMOLOG"/>
    <property type="match status" value="1"/>
</dbReference>
<dbReference type="SUPFAM" id="SSF50249">
    <property type="entry name" value="Nucleic acid-binding proteins"/>
    <property type="match status" value="8"/>
</dbReference>
<dbReference type="Gene3D" id="1.25.40.10">
    <property type="entry name" value="Tetratricopeptide repeat domain"/>
    <property type="match status" value="1"/>
</dbReference>
<dbReference type="InParanoid" id="W5KDC8"/>
<protein>
    <submittedName>
        <fullName evidence="8">Programmed cell death 11</fullName>
    </submittedName>
</protein>
<dbReference type="eggNOG" id="KOG1070">
    <property type="taxonomic scope" value="Eukaryota"/>
</dbReference>
<dbReference type="GO" id="GO:0032040">
    <property type="term" value="C:small-subunit processome"/>
    <property type="evidence" value="ECO:0007669"/>
    <property type="project" value="TreeGrafter"/>
</dbReference>
<keyword evidence="3" id="KW-0597">Phosphoprotein</keyword>
<keyword evidence="5" id="KW-0539">Nucleus</keyword>
<feature type="domain" description="S1 motif" evidence="7">
    <location>
        <begin position="949"/>
        <end position="1006"/>
    </location>
</feature>
<dbReference type="CDD" id="cd04461">
    <property type="entry name" value="S1_Rrp5_repeat_hs8_sc7"/>
    <property type="match status" value="1"/>
</dbReference>
<proteinExistence type="predicted"/>
<dbReference type="HOGENOM" id="CLU_000845_1_1_1"/>
<feature type="domain" description="S1 motif" evidence="7">
    <location>
        <begin position="481"/>
        <end position="550"/>
    </location>
</feature>
<dbReference type="CDD" id="cd05694">
    <property type="entry name" value="S1_Rrp5_repeat_hs2_sc2"/>
    <property type="match status" value="1"/>
</dbReference>
<evidence type="ECO:0000259" key="7">
    <source>
        <dbReference type="PROSITE" id="PS50126"/>
    </source>
</evidence>
<dbReference type="InterPro" id="IPR012340">
    <property type="entry name" value="NA-bd_OB-fold"/>
</dbReference>
<organism evidence="8 9">
    <name type="scientific">Astyanax mexicanus</name>
    <name type="common">Blind cave fish</name>
    <name type="synonym">Astyanax fasciatus mexicanus</name>
    <dbReference type="NCBI Taxonomy" id="7994"/>
    <lineage>
        <taxon>Eukaryota</taxon>
        <taxon>Metazoa</taxon>
        <taxon>Chordata</taxon>
        <taxon>Craniata</taxon>
        <taxon>Vertebrata</taxon>
        <taxon>Euteleostomi</taxon>
        <taxon>Actinopterygii</taxon>
        <taxon>Neopterygii</taxon>
        <taxon>Teleostei</taxon>
        <taxon>Ostariophysi</taxon>
        <taxon>Characiformes</taxon>
        <taxon>Characoidei</taxon>
        <taxon>Acestrorhamphidae</taxon>
        <taxon>Acestrorhamphinae</taxon>
        <taxon>Astyanax</taxon>
    </lineage>
</organism>
<dbReference type="InterPro" id="IPR003029">
    <property type="entry name" value="S1_domain"/>
</dbReference>
<dbReference type="SMART" id="SM00386">
    <property type="entry name" value="HAT"/>
    <property type="match status" value="6"/>
</dbReference>
<dbReference type="FunFam" id="1.25.40.10:FF:000065">
    <property type="entry name" value="Programmed cell death 11"/>
    <property type="match status" value="1"/>
</dbReference>
<dbReference type="CDD" id="cd05697">
    <property type="entry name" value="S1_Rrp5_repeat_hs5"/>
    <property type="match status" value="1"/>
</dbReference>
<feature type="domain" description="S1 motif" evidence="7">
    <location>
        <begin position="1038"/>
        <end position="1089"/>
    </location>
</feature>
<reference evidence="8" key="3">
    <citation type="submission" date="2025-08" db="UniProtKB">
        <authorList>
            <consortium name="Ensembl"/>
        </authorList>
    </citation>
    <scope>IDENTIFICATION</scope>
</reference>
<dbReference type="FunFam" id="2.40.50.140:FF:000175">
    <property type="entry name" value="Programmed cell death 11"/>
    <property type="match status" value="1"/>
</dbReference>
<dbReference type="Proteomes" id="UP000018467">
    <property type="component" value="Unassembled WGS sequence"/>
</dbReference>
<feature type="compositionally biased region" description="Basic and acidic residues" evidence="6">
    <location>
        <begin position="1183"/>
        <end position="1221"/>
    </location>
</feature>
<comment type="subcellular location">
    <subcellularLocation>
        <location evidence="1">Nucleus</location>
        <location evidence="1">Nucleolus</location>
    </subcellularLocation>
</comment>
<dbReference type="CDD" id="cd05702">
    <property type="entry name" value="S1_Rrp5_repeat_hs11_sc8"/>
    <property type="match status" value="1"/>
</dbReference>
<feature type="region of interest" description="Disordered" evidence="6">
    <location>
        <begin position="1183"/>
        <end position="1260"/>
    </location>
</feature>